<evidence type="ECO:0000313" key="3">
    <source>
        <dbReference type="EMBL" id="KQB55177.1"/>
    </source>
</evidence>
<organism evidence="3 4">
    <name type="scientific">Pseudomonas endophytica</name>
    <dbReference type="NCBI Taxonomy" id="1563157"/>
    <lineage>
        <taxon>Bacteria</taxon>
        <taxon>Pseudomonadati</taxon>
        <taxon>Pseudomonadota</taxon>
        <taxon>Gammaproteobacteria</taxon>
        <taxon>Pseudomonadales</taxon>
        <taxon>Pseudomonadaceae</taxon>
        <taxon>Pseudomonas</taxon>
    </lineage>
</organism>
<evidence type="ECO:0000259" key="2">
    <source>
        <dbReference type="SMART" id="SM00854"/>
    </source>
</evidence>
<dbReference type="RefSeq" id="WP_055101435.1">
    <property type="nucleotide sequence ID" value="NZ_LLWH01000022.1"/>
</dbReference>
<dbReference type="AlphaFoldDB" id="A0A0Q0SSE7"/>
<protein>
    <submittedName>
        <fullName evidence="3">Capsule biosynthesis protein CapA</fullName>
    </submittedName>
</protein>
<dbReference type="Proteomes" id="UP000050342">
    <property type="component" value="Unassembled WGS sequence"/>
</dbReference>
<proteinExistence type="inferred from homology"/>
<dbReference type="InterPro" id="IPR019079">
    <property type="entry name" value="Capsule_synth_CapA"/>
</dbReference>
<gene>
    <name evidence="3" type="ORF">AQS70_19465</name>
</gene>
<comment type="similarity">
    <text evidence="1">Belongs to the CapA family.</text>
</comment>
<dbReference type="OrthoDB" id="9810718at2"/>
<reference evidence="3 4" key="1">
    <citation type="submission" date="2015-10" db="EMBL/GenBank/DDBJ databases">
        <title>Pseudomonas helleri sp. nov. and Pseudomonas weihenstephanensis sp. nov., isolated from raw cows milk.</title>
        <authorList>
            <person name="Von Neubeck M."/>
            <person name="Huptas C."/>
            <person name="Wenning M."/>
            <person name="Scherer S."/>
        </authorList>
    </citation>
    <scope>NUCLEOTIDE SEQUENCE [LARGE SCALE GENOMIC DNA]</scope>
    <source>
        <strain evidence="3 4">BSTT44</strain>
    </source>
</reference>
<name>A0A0Q0SSE7_9PSED</name>
<accession>A0A0Q0SSE7</accession>
<dbReference type="PANTHER" id="PTHR33393:SF12">
    <property type="entry name" value="CAPSULE BIOSYNTHESIS PROTEIN CAPA"/>
    <property type="match status" value="1"/>
</dbReference>
<dbReference type="Pfam" id="PF09587">
    <property type="entry name" value="PGA_cap"/>
    <property type="match status" value="1"/>
</dbReference>
<dbReference type="PANTHER" id="PTHR33393">
    <property type="entry name" value="POLYGLUTAMINE SYNTHESIS ACCESSORY PROTEIN RV0574C-RELATED"/>
    <property type="match status" value="1"/>
</dbReference>
<dbReference type="EMBL" id="LLWH01000022">
    <property type="protein sequence ID" value="KQB55177.1"/>
    <property type="molecule type" value="Genomic_DNA"/>
</dbReference>
<dbReference type="STRING" id="1563157.AQS70_19465"/>
<dbReference type="SUPFAM" id="SSF56300">
    <property type="entry name" value="Metallo-dependent phosphatases"/>
    <property type="match status" value="1"/>
</dbReference>
<dbReference type="InterPro" id="IPR052169">
    <property type="entry name" value="CW_Biosynth-Accessory"/>
</dbReference>
<keyword evidence="4" id="KW-1185">Reference proteome</keyword>
<feature type="domain" description="Capsule synthesis protein CapA" evidence="2">
    <location>
        <begin position="201"/>
        <end position="455"/>
    </location>
</feature>
<evidence type="ECO:0000313" key="4">
    <source>
        <dbReference type="Proteomes" id="UP000050342"/>
    </source>
</evidence>
<dbReference type="SMART" id="SM00854">
    <property type="entry name" value="PGA_cap"/>
    <property type="match status" value="1"/>
</dbReference>
<evidence type="ECO:0000256" key="1">
    <source>
        <dbReference type="ARBA" id="ARBA00005662"/>
    </source>
</evidence>
<comment type="caution">
    <text evidence="3">The sequence shown here is derived from an EMBL/GenBank/DDBJ whole genome shotgun (WGS) entry which is preliminary data.</text>
</comment>
<dbReference type="Gene3D" id="3.60.21.10">
    <property type="match status" value="1"/>
</dbReference>
<dbReference type="InterPro" id="IPR029052">
    <property type="entry name" value="Metallo-depent_PP-like"/>
</dbReference>
<sequence>MNAYLIEALKDIMQQIKTCLDEQGEQVVTRLQQVSLGELKLTETLSPDEIECARELFGWVAQQGPLNAWAKVQPLLPKLMAAHDETAIETIFLDPGFSYLPPCLKKLKNKRTLARMAVLLASYICYDQFHYPQPETGVYDISSSPFQKLKWVYRYWFNQLEVAEIGSGLEAFFASQQFKFFNLTDPSPDPGGVKPVIPRVSVSCAGDLLAVDVLIPENTPHLFDAITDFFSSADIVSANLESTVDNKAVIGRNQIPGEPARMNTSQAMFNKFREEAKVNFFSTATNHAMDYQEAGVLATLDVLKKSGALYAGTAASQEEQNDVVIFEKNGIKVALLAYTFDLNGHKLPADKPYLANEVRFNDVNPPPDYTLIKKQVAAARAKGADWIIAYCHWGWEFEMYPHVNIVEAAHKVIECGVDTILGNHPHVSQPAQLIPRVGKQDALVIYAFGDFVSYHPDSRNSKLAYSVKFDIGKALGQTRLFNLQALPLYIVNENLGDGRFDCRIVKFFDVLERPDDFGLTALEKEQLEHLQVKVWDDILSPLSSISQRFEA</sequence>